<dbReference type="Proteomes" id="UP000796880">
    <property type="component" value="Unassembled WGS sequence"/>
</dbReference>
<evidence type="ECO:0000256" key="1">
    <source>
        <dbReference type="ARBA" id="ARBA00007210"/>
    </source>
</evidence>
<dbReference type="AlphaFoldDB" id="A0A8K0DRJ7"/>
<dbReference type="InterPro" id="IPR016159">
    <property type="entry name" value="Cullin_repeat-like_dom_sf"/>
</dbReference>
<evidence type="ECO:0000313" key="7">
    <source>
        <dbReference type="Proteomes" id="UP000796880"/>
    </source>
</evidence>
<comment type="caution">
    <text evidence="6">The sequence shown here is derived from an EMBL/GenBank/DDBJ whole genome shotgun (WGS) entry which is preliminary data.</text>
</comment>
<evidence type="ECO:0000259" key="5">
    <source>
        <dbReference type="Pfam" id="PF16528"/>
    </source>
</evidence>
<keyword evidence="3" id="KW-0268">Exocytosis</keyword>
<dbReference type="GO" id="GO:0006887">
    <property type="term" value="P:exocytosis"/>
    <property type="evidence" value="ECO:0007669"/>
    <property type="project" value="UniProtKB-KW"/>
</dbReference>
<keyword evidence="7" id="KW-1185">Reference proteome</keyword>
<comment type="similarity">
    <text evidence="1">Belongs to the EXO84 family.</text>
</comment>
<evidence type="ECO:0000256" key="4">
    <source>
        <dbReference type="SAM" id="MobiDB-lite"/>
    </source>
</evidence>
<dbReference type="PANTHER" id="PTHR21426">
    <property type="entry name" value="EXOCYST COMPLEX COMPONENT 8"/>
    <property type="match status" value="1"/>
</dbReference>
<dbReference type="GO" id="GO:0006893">
    <property type="term" value="P:Golgi to plasma membrane transport"/>
    <property type="evidence" value="ECO:0007669"/>
    <property type="project" value="TreeGrafter"/>
</dbReference>
<dbReference type="OrthoDB" id="642193at2759"/>
<feature type="domain" description="Exocyst component Exo84 C-terminal" evidence="5">
    <location>
        <begin position="143"/>
        <end position="323"/>
    </location>
</feature>
<name>A0A8K0DRJ7_9ROSA</name>
<dbReference type="GO" id="GO:0008104">
    <property type="term" value="P:intracellular protein localization"/>
    <property type="evidence" value="ECO:0007669"/>
    <property type="project" value="TreeGrafter"/>
</dbReference>
<dbReference type="Pfam" id="PF16528">
    <property type="entry name" value="Exo84_C"/>
    <property type="match status" value="1"/>
</dbReference>
<reference evidence="6" key="1">
    <citation type="submission" date="2020-03" db="EMBL/GenBank/DDBJ databases">
        <title>A high-quality chromosome-level genome assembly of a woody plant with both climbing and erect habits, Rhamnella rubrinervis.</title>
        <authorList>
            <person name="Lu Z."/>
            <person name="Yang Y."/>
            <person name="Zhu X."/>
            <person name="Sun Y."/>
        </authorList>
    </citation>
    <scope>NUCLEOTIDE SEQUENCE</scope>
    <source>
        <strain evidence="6">BYM</strain>
        <tissue evidence="6">Leaf</tissue>
    </source>
</reference>
<protein>
    <recommendedName>
        <fullName evidence="5">Exocyst component Exo84 C-terminal domain-containing protein</fullName>
    </recommendedName>
</protein>
<dbReference type="Gene3D" id="1.20.58.1220">
    <property type="entry name" value="Exo84p, C-terminal helical domain"/>
    <property type="match status" value="1"/>
</dbReference>
<dbReference type="InterPro" id="IPR032403">
    <property type="entry name" value="Exo84_C"/>
</dbReference>
<dbReference type="PANTHER" id="PTHR21426:SF13">
    <property type="entry name" value="OS08G0566700 PROTEIN"/>
    <property type="match status" value="1"/>
</dbReference>
<sequence length="842" mass="94880">MESSSASTRFRFRDHSELMENSTQSGTDSDLSSASSDLDDQTEPESMTGRGIKHLCWELLDLKAASNEEFHKTIFSNYSAFVRIFKEAESLQNEVTQLKNHVSTQKRLVKELVDGIHLKFLSDETTDPAIEVSISAEPPSTTDNVSEVLDILISENRIQESLTIIELEEERFQEVQFEDSFPLDELRLYHSEISEKKAVLKLHLTVVAENPRTTAPELQKALVGLCRLGDSNLATQLLLKYYHSRIETGMHNLQGAKTFLHGKYIRELAKLVFSMIAQAAKSFVMLYGETSPYASEIIQWVREESKVFVAHFNQYVKSISEISGGLSTAVQAVQISLSFCSLLECQRLVLFPYLIKHIRPCMEEVLQFHIDHFKKVTGIFTATDYWDLGKYLVSEIVNGGFSRVLGQQSEYCLLTNSGWKFVTLLQTIAEDATPLVALQMGDSILGGFMNLFTEYIAILEKVMICETDVTGKGSSINFALSLQQQISVLANISEVEQLLSCMVRGIFGEINCISSKNVKNFPVDNQQKELDNFMLSIQEGSSRLRMQFCQNFIHRVMSLETSYKFAPEMCRDGQGDHNVFYDVLPSVTFQVFFLELRKLERLAESNDLKKEWLMEILKELIEAALVCISTEKEIWDTNEENLTAEDSLSFKQFVLDMHFIVEIANYGGYFSNNTLILINLMKSALLSAGLDPERDINDDTWLLDSIAEVIQKLLEIEKTTLLPNEEIKGDTEEDEPQKDESLYTVESFQDDTGSFSDHSVGSKDDLVATNVPESATNVETTSLNTKSMDGNPVDTCVINLTEYSMELGNIGFENIATAADDETKTSEKTNLQAALFSVDLVE</sequence>
<evidence type="ECO:0000256" key="3">
    <source>
        <dbReference type="ARBA" id="ARBA00022483"/>
    </source>
</evidence>
<gene>
    <name evidence="6" type="ORF">FNV43_RR23204</name>
</gene>
<organism evidence="6 7">
    <name type="scientific">Rhamnella rubrinervis</name>
    <dbReference type="NCBI Taxonomy" id="2594499"/>
    <lineage>
        <taxon>Eukaryota</taxon>
        <taxon>Viridiplantae</taxon>
        <taxon>Streptophyta</taxon>
        <taxon>Embryophyta</taxon>
        <taxon>Tracheophyta</taxon>
        <taxon>Spermatophyta</taxon>
        <taxon>Magnoliopsida</taxon>
        <taxon>eudicotyledons</taxon>
        <taxon>Gunneridae</taxon>
        <taxon>Pentapetalae</taxon>
        <taxon>rosids</taxon>
        <taxon>fabids</taxon>
        <taxon>Rosales</taxon>
        <taxon>Rhamnaceae</taxon>
        <taxon>rhamnoid group</taxon>
        <taxon>Rhamneae</taxon>
        <taxon>Rhamnella</taxon>
    </lineage>
</organism>
<accession>A0A8K0DRJ7</accession>
<dbReference type="InterPro" id="IPR033961">
    <property type="entry name" value="Exo84"/>
</dbReference>
<keyword evidence="2" id="KW-0813">Transport</keyword>
<dbReference type="GO" id="GO:0000145">
    <property type="term" value="C:exocyst"/>
    <property type="evidence" value="ECO:0007669"/>
    <property type="project" value="InterPro"/>
</dbReference>
<evidence type="ECO:0000313" key="6">
    <source>
        <dbReference type="EMBL" id="KAF3436112.1"/>
    </source>
</evidence>
<dbReference type="InterPro" id="IPR042560">
    <property type="entry name" value="Exo84_C_2"/>
</dbReference>
<dbReference type="SUPFAM" id="SSF74788">
    <property type="entry name" value="Cullin repeat-like"/>
    <property type="match status" value="1"/>
</dbReference>
<evidence type="ECO:0000256" key="2">
    <source>
        <dbReference type="ARBA" id="ARBA00022448"/>
    </source>
</evidence>
<feature type="region of interest" description="Disordered" evidence="4">
    <location>
        <begin position="1"/>
        <end position="47"/>
    </location>
</feature>
<proteinExistence type="inferred from homology"/>
<dbReference type="EMBL" id="VOIH02000010">
    <property type="protein sequence ID" value="KAF3436112.1"/>
    <property type="molecule type" value="Genomic_DNA"/>
</dbReference>